<protein>
    <recommendedName>
        <fullName evidence="1">Stc1 domain-containing protein</fullName>
    </recommendedName>
</protein>
<comment type="caution">
    <text evidence="2">The sequence shown here is derived from an EMBL/GenBank/DDBJ whole genome shotgun (WGS) entry which is preliminary data.</text>
</comment>
<gene>
    <name evidence="2" type="ORF">VTJ49DRAFT_6712</name>
</gene>
<accession>A0ABR3VIG4</accession>
<name>A0ABR3VIG4_HUMIN</name>
<dbReference type="InterPro" id="IPR024630">
    <property type="entry name" value="Stc1"/>
</dbReference>
<keyword evidence="3" id="KW-1185">Reference proteome</keyword>
<sequence length="319" mass="35326">MTNTNIRCLNGEWKPRSAFSARQLSKYDKEVRTGRATPKNSGIRCTEHSAPQIRNLECQGPCGRIRPETLFSKSTKRNGTYWCVDCVDSNVRAEIDEAFDAPGEELDPGAYQPGMTSYTVQVDDDEDFVVQSGMTSYTVQVDDDEGLVVVANADNATAAANVAEDAHGANGAHGASTANVNLPIQANVGHTEVPFVSVPSLAQAVADAISTPSAAQSSEAVRNEEPLELCTEYFDYLDFLERLNKLFLEVAKTRPPTWIIPDLTDAWQDELAWVQKKQSKRVAKVEKAWPKPESTRKLAPRIPDYQRADIKTFQDDEWL</sequence>
<dbReference type="EMBL" id="JAZGSY010000067">
    <property type="protein sequence ID" value="KAL1841673.1"/>
    <property type="molecule type" value="Genomic_DNA"/>
</dbReference>
<evidence type="ECO:0000313" key="3">
    <source>
        <dbReference type="Proteomes" id="UP001583172"/>
    </source>
</evidence>
<feature type="domain" description="Stc1" evidence="1">
    <location>
        <begin position="7"/>
        <end position="87"/>
    </location>
</feature>
<dbReference type="Pfam" id="PF12898">
    <property type="entry name" value="Stc1"/>
    <property type="match status" value="1"/>
</dbReference>
<evidence type="ECO:0000313" key="2">
    <source>
        <dbReference type="EMBL" id="KAL1841673.1"/>
    </source>
</evidence>
<evidence type="ECO:0000259" key="1">
    <source>
        <dbReference type="Pfam" id="PF12898"/>
    </source>
</evidence>
<organism evidence="2 3">
    <name type="scientific">Humicola insolens</name>
    <name type="common">Soft-rot fungus</name>
    <dbReference type="NCBI Taxonomy" id="85995"/>
    <lineage>
        <taxon>Eukaryota</taxon>
        <taxon>Fungi</taxon>
        <taxon>Dikarya</taxon>
        <taxon>Ascomycota</taxon>
        <taxon>Pezizomycotina</taxon>
        <taxon>Sordariomycetes</taxon>
        <taxon>Sordariomycetidae</taxon>
        <taxon>Sordariales</taxon>
        <taxon>Chaetomiaceae</taxon>
        <taxon>Mycothermus</taxon>
    </lineage>
</organism>
<dbReference type="Proteomes" id="UP001583172">
    <property type="component" value="Unassembled WGS sequence"/>
</dbReference>
<reference evidence="2 3" key="1">
    <citation type="journal article" date="2024" name="Commun. Biol.">
        <title>Comparative genomic analysis of thermophilic fungi reveals convergent evolutionary adaptations and gene losses.</title>
        <authorList>
            <person name="Steindorff A.S."/>
            <person name="Aguilar-Pontes M.V."/>
            <person name="Robinson A.J."/>
            <person name="Andreopoulos B."/>
            <person name="LaButti K."/>
            <person name="Kuo A."/>
            <person name="Mondo S."/>
            <person name="Riley R."/>
            <person name="Otillar R."/>
            <person name="Haridas S."/>
            <person name="Lipzen A."/>
            <person name="Grimwood J."/>
            <person name="Schmutz J."/>
            <person name="Clum A."/>
            <person name="Reid I.D."/>
            <person name="Moisan M.C."/>
            <person name="Butler G."/>
            <person name="Nguyen T.T.M."/>
            <person name="Dewar K."/>
            <person name="Conant G."/>
            <person name="Drula E."/>
            <person name="Henrissat B."/>
            <person name="Hansel C."/>
            <person name="Singer S."/>
            <person name="Hutchinson M.I."/>
            <person name="de Vries R.P."/>
            <person name="Natvig D.O."/>
            <person name="Powell A.J."/>
            <person name="Tsang A."/>
            <person name="Grigoriev I.V."/>
        </authorList>
    </citation>
    <scope>NUCLEOTIDE SEQUENCE [LARGE SCALE GENOMIC DNA]</scope>
    <source>
        <strain evidence="2 3">CBS 620.91</strain>
    </source>
</reference>
<proteinExistence type="predicted"/>